<dbReference type="InterPro" id="IPR032816">
    <property type="entry name" value="VTT_dom"/>
</dbReference>
<feature type="transmembrane region" description="Helical" evidence="6">
    <location>
        <begin position="32"/>
        <end position="49"/>
    </location>
</feature>
<evidence type="ECO:0000313" key="9">
    <source>
        <dbReference type="Proteomes" id="UP000004080"/>
    </source>
</evidence>
<protein>
    <recommendedName>
        <fullName evidence="6">TVP38/TMEM64 family membrane protein</fullName>
    </recommendedName>
</protein>
<dbReference type="Proteomes" id="UP000004080">
    <property type="component" value="Unassembled WGS sequence"/>
</dbReference>
<accession>I8UBV6</accession>
<evidence type="ECO:0000256" key="6">
    <source>
        <dbReference type="RuleBase" id="RU366058"/>
    </source>
</evidence>
<dbReference type="PANTHER" id="PTHR12677:SF59">
    <property type="entry name" value="GOLGI APPARATUS MEMBRANE PROTEIN TVP38-RELATED"/>
    <property type="match status" value="1"/>
</dbReference>
<dbReference type="STRING" id="1196324.A374_15489"/>
<keyword evidence="3 6" id="KW-0812">Transmembrane</keyword>
<keyword evidence="4 6" id="KW-1133">Transmembrane helix</keyword>
<comment type="caution">
    <text evidence="8">The sequence shown here is derived from an EMBL/GenBank/DDBJ whole genome shotgun (WGS) entry which is preliminary data.</text>
</comment>
<dbReference type="PANTHER" id="PTHR12677">
    <property type="entry name" value="GOLGI APPARATUS MEMBRANE PROTEIN TVP38-RELATED"/>
    <property type="match status" value="1"/>
</dbReference>
<feature type="transmembrane region" description="Helical" evidence="6">
    <location>
        <begin position="55"/>
        <end position="75"/>
    </location>
</feature>
<comment type="similarity">
    <text evidence="6">Belongs to the TVP38/TMEM64 family.</text>
</comment>
<dbReference type="Pfam" id="PF09335">
    <property type="entry name" value="VTT_dom"/>
    <property type="match status" value="1"/>
</dbReference>
<proteinExistence type="inferred from homology"/>
<dbReference type="EMBL" id="AKKV01000034">
    <property type="protein sequence ID" value="EIT84420.1"/>
    <property type="molecule type" value="Genomic_DNA"/>
</dbReference>
<dbReference type="RefSeq" id="WP_007203171.1">
    <property type="nucleotide sequence ID" value="NZ_AKKV01000034.1"/>
</dbReference>
<organism evidence="8 9">
    <name type="scientific">Fictibacillus macauensis ZFHKF-1</name>
    <dbReference type="NCBI Taxonomy" id="1196324"/>
    <lineage>
        <taxon>Bacteria</taxon>
        <taxon>Bacillati</taxon>
        <taxon>Bacillota</taxon>
        <taxon>Bacilli</taxon>
        <taxon>Bacillales</taxon>
        <taxon>Fictibacillaceae</taxon>
        <taxon>Fictibacillus</taxon>
    </lineage>
</organism>
<name>I8UBV6_9BACL</name>
<dbReference type="InterPro" id="IPR015414">
    <property type="entry name" value="TMEM64"/>
</dbReference>
<keyword evidence="2 6" id="KW-1003">Cell membrane</keyword>
<feature type="domain" description="VTT" evidence="7">
    <location>
        <begin position="35"/>
        <end position="149"/>
    </location>
</feature>
<feature type="transmembrane region" description="Helical" evidence="6">
    <location>
        <begin position="6"/>
        <end position="25"/>
    </location>
</feature>
<feature type="transmembrane region" description="Helical" evidence="6">
    <location>
        <begin position="150"/>
        <end position="173"/>
    </location>
</feature>
<dbReference type="AlphaFoldDB" id="I8UBV6"/>
<comment type="subcellular location">
    <subcellularLocation>
        <location evidence="1 6">Cell membrane</location>
        <topology evidence="1 6">Multi-pass membrane protein</topology>
    </subcellularLocation>
</comment>
<evidence type="ECO:0000256" key="2">
    <source>
        <dbReference type="ARBA" id="ARBA00022475"/>
    </source>
</evidence>
<sequence length="196" mass="22548">MPHEIHEILNILKFAGIFAPVFFILLHVMRQFLFIPVGLICMAGGVLFGSLYGTLYSMIGITLSSIMFYGLLQKMPSMLQRFSKLKKRMVGKRRPFSLGQISILKLIPFVHFSLLSLLLLEMTKNFREYTKASIVSNAPLAFLYSTFGHYIFKLSIVWGCVAAIVMLVLFHLLRRKEWIVKWDDFFEKEKSVAKSA</sequence>
<gene>
    <name evidence="8" type="ORF">A374_15489</name>
</gene>
<dbReference type="OrthoDB" id="2451090at2"/>
<dbReference type="PATRIC" id="fig|1196324.3.peg.3173"/>
<feature type="transmembrane region" description="Helical" evidence="6">
    <location>
        <begin position="96"/>
        <end position="120"/>
    </location>
</feature>
<evidence type="ECO:0000256" key="1">
    <source>
        <dbReference type="ARBA" id="ARBA00004651"/>
    </source>
</evidence>
<evidence type="ECO:0000313" key="8">
    <source>
        <dbReference type="EMBL" id="EIT84420.1"/>
    </source>
</evidence>
<keyword evidence="5 6" id="KW-0472">Membrane</keyword>
<evidence type="ECO:0000256" key="5">
    <source>
        <dbReference type="ARBA" id="ARBA00023136"/>
    </source>
</evidence>
<evidence type="ECO:0000256" key="4">
    <source>
        <dbReference type="ARBA" id="ARBA00022989"/>
    </source>
</evidence>
<dbReference type="eggNOG" id="COG0398">
    <property type="taxonomic scope" value="Bacteria"/>
</dbReference>
<dbReference type="GO" id="GO:0005886">
    <property type="term" value="C:plasma membrane"/>
    <property type="evidence" value="ECO:0007669"/>
    <property type="project" value="UniProtKB-SubCell"/>
</dbReference>
<keyword evidence="9" id="KW-1185">Reference proteome</keyword>
<evidence type="ECO:0000256" key="3">
    <source>
        <dbReference type="ARBA" id="ARBA00022692"/>
    </source>
</evidence>
<evidence type="ECO:0000259" key="7">
    <source>
        <dbReference type="Pfam" id="PF09335"/>
    </source>
</evidence>
<reference evidence="8 9" key="1">
    <citation type="journal article" date="2012" name="J. Bacteriol.">
        <title>Genome of Bacillus macauensis ZFHKF-1, a Long-Chain-Forming Bacterium.</title>
        <authorList>
            <person name="Cai L."/>
            <person name="Zhang T."/>
        </authorList>
    </citation>
    <scope>NUCLEOTIDE SEQUENCE [LARGE SCALE GENOMIC DNA]</scope>
    <source>
        <strain evidence="8 9">ZFHKF-1</strain>
    </source>
</reference>